<keyword evidence="8" id="KW-1185">Reference proteome</keyword>
<dbReference type="FunFam" id="3.10.250.10:FF:000003">
    <property type="entry name" value="Deleted in malignant brain tumors 1"/>
    <property type="match status" value="1"/>
</dbReference>
<accession>A0A3P8W0J9</accession>
<dbReference type="GeneTree" id="ENSGT00940000166622"/>
<feature type="domain" description="SRCR" evidence="6">
    <location>
        <begin position="25"/>
        <end position="126"/>
    </location>
</feature>
<evidence type="ECO:0000259" key="6">
    <source>
        <dbReference type="PROSITE" id="PS50287"/>
    </source>
</evidence>
<dbReference type="PROSITE" id="PS00420">
    <property type="entry name" value="SRCR_1"/>
    <property type="match status" value="1"/>
</dbReference>
<dbReference type="GO" id="GO:0016020">
    <property type="term" value="C:membrane"/>
    <property type="evidence" value="ECO:0007669"/>
    <property type="project" value="InterPro"/>
</dbReference>
<dbReference type="Ensembl" id="ENSCSET00000021315.1">
    <property type="protein sequence ID" value="ENSCSEP00000021043.1"/>
    <property type="gene ID" value="ENSCSEG00000013441.1"/>
</dbReference>
<dbReference type="PANTHER" id="PTHR47653">
    <property type="entry name" value="PROTEIN BARK BEETLE"/>
    <property type="match status" value="1"/>
</dbReference>
<dbReference type="InterPro" id="IPR001190">
    <property type="entry name" value="SRCR"/>
</dbReference>
<protein>
    <recommendedName>
        <fullName evidence="6">SRCR domain-containing protein</fullName>
    </recommendedName>
</protein>
<dbReference type="GO" id="GO:0045217">
    <property type="term" value="P:cell-cell junction maintenance"/>
    <property type="evidence" value="ECO:0007669"/>
    <property type="project" value="TreeGrafter"/>
</dbReference>
<dbReference type="Proteomes" id="UP000265120">
    <property type="component" value="Chromosome 17"/>
</dbReference>
<organism evidence="7 8">
    <name type="scientific">Cynoglossus semilaevis</name>
    <name type="common">Tongue sole</name>
    <dbReference type="NCBI Taxonomy" id="244447"/>
    <lineage>
        <taxon>Eukaryota</taxon>
        <taxon>Metazoa</taxon>
        <taxon>Chordata</taxon>
        <taxon>Craniata</taxon>
        <taxon>Vertebrata</taxon>
        <taxon>Euteleostomi</taxon>
        <taxon>Actinopterygii</taxon>
        <taxon>Neopterygii</taxon>
        <taxon>Teleostei</taxon>
        <taxon>Neoteleostei</taxon>
        <taxon>Acanthomorphata</taxon>
        <taxon>Carangaria</taxon>
        <taxon>Pleuronectiformes</taxon>
        <taxon>Pleuronectoidei</taxon>
        <taxon>Cynoglossidae</taxon>
        <taxon>Cynoglossinae</taxon>
        <taxon>Cynoglossus</taxon>
    </lineage>
</organism>
<reference evidence="7" key="3">
    <citation type="submission" date="2025-09" db="UniProtKB">
        <authorList>
            <consortium name="Ensembl"/>
        </authorList>
    </citation>
    <scope>IDENTIFICATION</scope>
</reference>
<evidence type="ECO:0000256" key="4">
    <source>
        <dbReference type="ARBA" id="ARBA00023180"/>
    </source>
</evidence>
<reference evidence="7 8" key="1">
    <citation type="journal article" date="2014" name="Nat. Genet.">
        <title>Whole-genome sequence of a flatfish provides insights into ZW sex chromosome evolution and adaptation to a benthic lifestyle.</title>
        <authorList>
            <person name="Chen S."/>
            <person name="Zhang G."/>
            <person name="Shao C."/>
            <person name="Huang Q."/>
            <person name="Liu G."/>
            <person name="Zhang P."/>
            <person name="Song W."/>
            <person name="An N."/>
            <person name="Chalopin D."/>
            <person name="Volff J.N."/>
            <person name="Hong Y."/>
            <person name="Li Q."/>
            <person name="Sha Z."/>
            <person name="Zhou H."/>
            <person name="Xie M."/>
            <person name="Yu Q."/>
            <person name="Liu Y."/>
            <person name="Xiang H."/>
            <person name="Wang N."/>
            <person name="Wu K."/>
            <person name="Yang C."/>
            <person name="Zhou Q."/>
            <person name="Liao X."/>
            <person name="Yang L."/>
            <person name="Hu Q."/>
            <person name="Zhang J."/>
            <person name="Meng L."/>
            <person name="Jin L."/>
            <person name="Tian Y."/>
            <person name="Lian J."/>
            <person name="Yang J."/>
            <person name="Miao G."/>
            <person name="Liu S."/>
            <person name="Liang Z."/>
            <person name="Yan F."/>
            <person name="Li Y."/>
            <person name="Sun B."/>
            <person name="Zhang H."/>
            <person name="Zhang J."/>
            <person name="Zhu Y."/>
            <person name="Du M."/>
            <person name="Zhao Y."/>
            <person name="Schartl M."/>
            <person name="Tang Q."/>
            <person name="Wang J."/>
        </authorList>
    </citation>
    <scope>NUCLEOTIDE SEQUENCE</scope>
</reference>
<keyword evidence="1" id="KW-0732">Signal</keyword>
<evidence type="ECO:0000256" key="2">
    <source>
        <dbReference type="ARBA" id="ARBA00022737"/>
    </source>
</evidence>
<feature type="disulfide bond" evidence="5">
    <location>
        <begin position="64"/>
        <end position="125"/>
    </location>
</feature>
<keyword evidence="4" id="KW-0325">Glycoprotein</keyword>
<name>A0A3P8W0J9_CYNSE</name>
<evidence type="ECO:0000313" key="8">
    <source>
        <dbReference type="Proteomes" id="UP000265120"/>
    </source>
</evidence>
<feature type="disulfide bond" evidence="5">
    <location>
        <begin position="95"/>
        <end position="105"/>
    </location>
</feature>
<dbReference type="AlphaFoldDB" id="A0A3P8W0J9"/>
<reference evidence="7" key="2">
    <citation type="submission" date="2025-08" db="UniProtKB">
        <authorList>
            <consortium name="Ensembl"/>
        </authorList>
    </citation>
    <scope>IDENTIFICATION</scope>
</reference>
<dbReference type="PRINTS" id="PR00258">
    <property type="entry name" value="SPERACTRCPTR"/>
</dbReference>
<dbReference type="STRING" id="244447.ENSCSEP00000021043"/>
<proteinExistence type="predicted"/>
<dbReference type="PROSITE" id="PS50287">
    <property type="entry name" value="SRCR_2"/>
    <property type="match status" value="1"/>
</dbReference>
<keyword evidence="2" id="KW-0677">Repeat</keyword>
<dbReference type="SMART" id="SM00202">
    <property type="entry name" value="SR"/>
    <property type="match status" value="1"/>
</dbReference>
<sequence length="135" mass="14561">SLPPQQFWFTDTNEWLTQSVLCFKVRLTGSGSSRCSGRVEVYYSGSWGTVCDDGWNLNAAQVVCRQMGCASALSAPGSAAFGQGSDPILLDNVVCSGTEQTLRNCQHRTIMEHDCSHSEDASVICSGEALSTCHF</sequence>
<dbReference type="OMA" id="VEYANCA"/>
<dbReference type="SUPFAM" id="SSF56487">
    <property type="entry name" value="SRCR-like"/>
    <property type="match status" value="1"/>
</dbReference>
<evidence type="ECO:0000313" key="7">
    <source>
        <dbReference type="Ensembl" id="ENSCSEP00000021043.1"/>
    </source>
</evidence>
<dbReference type="InterPro" id="IPR036772">
    <property type="entry name" value="SRCR-like_dom_sf"/>
</dbReference>
<dbReference type="InParanoid" id="A0A3P8W0J9"/>
<dbReference type="Gene3D" id="3.10.250.10">
    <property type="entry name" value="SRCR-like domain"/>
    <property type="match status" value="1"/>
</dbReference>
<dbReference type="InterPro" id="IPR053243">
    <property type="entry name" value="SJ_maturation_regulator"/>
</dbReference>
<dbReference type="PANTHER" id="PTHR47653:SF1">
    <property type="entry name" value="DELETED IN MALIGNANT BRAIN TUMORS 1 PROTEIN"/>
    <property type="match status" value="1"/>
</dbReference>
<keyword evidence="3 5" id="KW-1015">Disulfide bond</keyword>
<evidence type="ECO:0000256" key="3">
    <source>
        <dbReference type="ARBA" id="ARBA00023157"/>
    </source>
</evidence>
<dbReference type="Pfam" id="PF00530">
    <property type="entry name" value="SRCR"/>
    <property type="match status" value="1"/>
</dbReference>
<evidence type="ECO:0000256" key="5">
    <source>
        <dbReference type="PROSITE-ProRule" id="PRU00196"/>
    </source>
</evidence>
<feature type="disulfide bond" evidence="5">
    <location>
        <begin position="51"/>
        <end position="115"/>
    </location>
</feature>
<evidence type="ECO:0000256" key="1">
    <source>
        <dbReference type="ARBA" id="ARBA00022729"/>
    </source>
</evidence>